<dbReference type="GO" id="GO:0005634">
    <property type="term" value="C:nucleus"/>
    <property type="evidence" value="ECO:0007669"/>
    <property type="project" value="UniProtKB-SubCell"/>
</dbReference>
<keyword evidence="6" id="KW-0863">Zinc-finger</keyword>
<feature type="region of interest" description="Disordered" evidence="7">
    <location>
        <begin position="70"/>
        <end position="92"/>
    </location>
</feature>
<evidence type="ECO:0000256" key="6">
    <source>
        <dbReference type="PROSITE-ProRule" id="PRU00042"/>
    </source>
</evidence>
<dbReference type="Proteomes" id="UP001054889">
    <property type="component" value="Unassembled WGS sequence"/>
</dbReference>
<evidence type="ECO:0000256" key="4">
    <source>
        <dbReference type="ARBA" id="ARBA00023163"/>
    </source>
</evidence>
<sequence>MRPIMGHDPTVPNPRNFSAQTNTKPTSLHFKQALSDGHASLPLAVITFNGRRVHTPAREKRLPLRLSVESPTTTTVPAPPLVSSASGALGSGPTDVVSSAALDIAGDVRVCPMERQAMATEQLPVVDLRPLSKFDLDVLAASSAHALAPRSCPDEDPLPPLKIDRAVFNESAGSRKQTFSRLRLAAASSSPTARSAPSSSATPSSVRNDPESNLLAYHLRRLFVPDDSSLLPPPEPQTLALTGRSPSPPRSPPPDPDRETTNSKGISVDLVRLAGVMDPYDAELRRRTAGMGSESELMGFISSLAGKWASQRRRRKFVDASFLGDHLPRGWKLLLGLKRKERMTWVHCFSYVSPKGSQFATCKEVSSYLMSLLGYPEAKTVITQYNGTGKPDFCADNGRDDVIGFHHRIGSSVDNPNVLPITSVTVTSYSGDLKDNDERDVETINAYECQKCNLTFQDQISYSEHYFSSHDLTAKRRRTGIFGEPVVGKDGKIECPVCHETFAEESRYFGHVDAHAGYQGLTPGAFLDKITSEKVDSNSLAEISFSLHELEHGGGAGCQHLTGSNERGNNSSKAKDLFSANCLDGFNRPNEAWHRPEEIPHIPYAPNACDVAVTKVNSNHSGQPDGSCNVSEVTVYNDQTSSHHVFRPNTFRCGDPYDQIVDHGMSSKHGEVSNTIKARDVNLNSCSGTSYLPIASASNETSTAVTEASQSPFAAKCFNGNYSNNVGVSSTSSCSASTNKRGMPLDVANKTPAAASTCFIAIYGNNIGGDKANFIGNKKNTMVYQSNMGMQSVSSMETEAGCFASRSVNPENSDKRRASNTKEQMDSVKNRACKNTGFGVEAYNNNSIRGFAQFSSNFTQRKPNVSRHYSLPESNTQKANDWTKGTDVSVMNGPLVNRSDVNCMRDSFVNRHIHINDSNVSMHEMQNRNDPAPDRALLAAVSAGQNVNGPMSTQANVGCRSSMVRSVGDAPMSNTTQDQCDLQLGFGVQKQHIFSGFGEFGSTTSGSPQPGMPRSNALPARPSQFETMARPNSFPSGSSQFGSLAKPDVVPTSFQFGIMARPNAVPPAESSQFGSVSRPYNSQYAKSTDFGSTARPPDSAQFGSMARPNCVPPPDSSQFGSMISPNSEPHVKFSQFGTVTRSNYVPPANSSQFGSTARSSSFPPTEASQFGNMARQNFVSRTEPTLVLGYAPQMGNGPPVQVGWDLSSPKVTGGMMACVCIWCNSQFHHFGPPDAQQTGSFGFICPACKEKISGHPNIRNNGSWQP</sequence>
<dbReference type="InterPro" id="IPR037472">
    <property type="entry name" value="MBD8"/>
</dbReference>
<feature type="domain" description="C2H2-type" evidence="8">
    <location>
        <begin position="493"/>
        <end position="520"/>
    </location>
</feature>
<accession>A0AAV5CYU7</accession>
<dbReference type="GO" id="GO:0008270">
    <property type="term" value="F:zinc ion binding"/>
    <property type="evidence" value="ECO:0007669"/>
    <property type="project" value="UniProtKB-KW"/>
</dbReference>
<name>A0AAV5CYU7_ELECO</name>
<dbReference type="InterPro" id="IPR013087">
    <property type="entry name" value="Znf_C2H2_type"/>
</dbReference>
<reference evidence="9" key="2">
    <citation type="submission" date="2021-12" db="EMBL/GenBank/DDBJ databases">
        <title>Resequencing data analysis of finger millet.</title>
        <authorList>
            <person name="Hatakeyama M."/>
            <person name="Aluri S."/>
            <person name="Balachadran M.T."/>
            <person name="Sivarajan S.R."/>
            <person name="Poveda L."/>
            <person name="Shimizu-Inatsugi R."/>
            <person name="Schlapbach R."/>
            <person name="Sreeman S.M."/>
            <person name="Shimizu K.K."/>
        </authorList>
    </citation>
    <scope>NUCLEOTIDE SEQUENCE</scope>
</reference>
<dbReference type="EMBL" id="BQKI01000010">
    <property type="protein sequence ID" value="GJN03838.1"/>
    <property type="molecule type" value="Genomic_DNA"/>
</dbReference>
<comment type="caution">
    <text evidence="9">The sequence shown here is derived from an EMBL/GenBank/DDBJ whole genome shotgun (WGS) entry which is preliminary data.</text>
</comment>
<feature type="region of interest" description="Disordered" evidence="7">
    <location>
        <begin position="227"/>
        <end position="265"/>
    </location>
</feature>
<dbReference type="PROSITE" id="PS00028">
    <property type="entry name" value="ZINC_FINGER_C2H2_1"/>
    <property type="match status" value="2"/>
</dbReference>
<feature type="region of interest" description="Disordered" evidence="7">
    <location>
        <begin position="1149"/>
        <end position="1168"/>
    </location>
</feature>
<organism evidence="9 10">
    <name type="scientific">Eleusine coracana subsp. coracana</name>
    <dbReference type="NCBI Taxonomy" id="191504"/>
    <lineage>
        <taxon>Eukaryota</taxon>
        <taxon>Viridiplantae</taxon>
        <taxon>Streptophyta</taxon>
        <taxon>Embryophyta</taxon>
        <taxon>Tracheophyta</taxon>
        <taxon>Spermatophyta</taxon>
        <taxon>Magnoliopsida</taxon>
        <taxon>Liliopsida</taxon>
        <taxon>Poales</taxon>
        <taxon>Poaceae</taxon>
        <taxon>PACMAD clade</taxon>
        <taxon>Chloridoideae</taxon>
        <taxon>Cynodonteae</taxon>
        <taxon>Eleusininae</taxon>
        <taxon>Eleusine</taxon>
    </lineage>
</organism>
<evidence type="ECO:0000256" key="5">
    <source>
        <dbReference type="ARBA" id="ARBA00023242"/>
    </source>
</evidence>
<feature type="compositionally biased region" description="Low complexity" evidence="7">
    <location>
        <begin position="182"/>
        <end position="205"/>
    </location>
</feature>
<comment type="subcellular location">
    <subcellularLocation>
        <location evidence="1">Nucleus</location>
    </subcellularLocation>
</comment>
<keyword evidence="10" id="KW-1185">Reference proteome</keyword>
<evidence type="ECO:0000256" key="7">
    <source>
        <dbReference type="SAM" id="MobiDB-lite"/>
    </source>
</evidence>
<dbReference type="PANTHER" id="PTHR37701">
    <property type="entry name" value="METHYL-CPG-BINDING DOMAIN-CONTAINING PROTEIN 8"/>
    <property type="match status" value="1"/>
</dbReference>
<dbReference type="InterPro" id="IPR016177">
    <property type="entry name" value="DNA-bd_dom_sf"/>
</dbReference>
<dbReference type="GO" id="GO:0003677">
    <property type="term" value="F:DNA binding"/>
    <property type="evidence" value="ECO:0007669"/>
    <property type="project" value="UniProtKB-KW"/>
</dbReference>
<feature type="region of interest" description="Disordered" evidence="7">
    <location>
        <begin position="805"/>
        <end position="827"/>
    </location>
</feature>
<feature type="region of interest" description="Disordered" evidence="7">
    <location>
        <begin position="182"/>
        <end position="210"/>
    </location>
</feature>
<dbReference type="AlphaFoldDB" id="A0AAV5CYU7"/>
<keyword evidence="6" id="KW-0479">Metal-binding</keyword>
<keyword evidence="5" id="KW-0539">Nucleus</keyword>
<feature type="compositionally biased region" description="Polar residues" evidence="7">
    <location>
        <begin position="13"/>
        <end position="22"/>
    </location>
</feature>
<evidence type="ECO:0000259" key="8">
    <source>
        <dbReference type="PROSITE" id="PS50157"/>
    </source>
</evidence>
<feature type="region of interest" description="Disordered" evidence="7">
    <location>
        <begin position="867"/>
        <end position="886"/>
    </location>
</feature>
<evidence type="ECO:0000313" key="10">
    <source>
        <dbReference type="Proteomes" id="UP001054889"/>
    </source>
</evidence>
<dbReference type="SUPFAM" id="SSF54171">
    <property type="entry name" value="DNA-binding domain"/>
    <property type="match status" value="1"/>
</dbReference>
<evidence type="ECO:0000256" key="1">
    <source>
        <dbReference type="ARBA" id="ARBA00004123"/>
    </source>
</evidence>
<evidence type="ECO:0000256" key="2">
    <source>
        <dbReference type="ARBA" id="ARBA00023015"/>
    </source>
</evidence>
<keyword evidence="3" id="KW-0238">DNA-binding</keyword>
<keyword evidence="2" id="KW-0805">Transcription regulation</keyword>
<protein>
    <recommendedName>
        <fullName evidence="8">C2H2-type domain-containing protein</fullName>
    </recommendedName>
</protein>
<gene>
    <name evidence="9" type="primary">ga21323</name>
    <name evidence="9" type="ORF">PR202_ga21323</name>
</gene>
<feature type="region of interest" description="Disordered" evidence="7">
    <location>
        <begin position="1"/>
        <end position="22"/>
    </location>
</feature>
<dbReference type="SMART" id="SM00355">
    <property type="entry name" value="ZnF_C2H2"/>
    <property type="match status" value="2"/>
</dbReference>
<evidence type="ECO:0000313" key="9">
    <source>
        <dbReference type="EMBL" id="GJN03838.1"/>
    </source>
</evidence>
<dbReference type="PANTHER" id="PTHR37701:SF16">
    <property type="entry name" value="METHYL-CPG-BINDING DOMAIN-CONTAINING PROTEIN 8"/>
    <property type="match status" value="1"/>
</dbReference>
<dbReference type="PROSITE" id="PS50157">
    <property type="entry name" value="ZINC_FINGER_C2H2_2"/>
    <property type="match status" value="1"/>
</dbReference>
<keyword evidence="4" id="KW-0804">Transcription</keyword>
<keyword evidence="6" id="KW-0862">Zinc</keyword>
<evidence type="ECO:0000256" key="3">
    <source>
        <dbReference type="ARBA" id="ARBA00023125"/>
    </source>
</evidence>
<proteinExistence type="predicted"/>
<reference evidence="9" key="1">
    <citation type="journal article" date="2018" name="DNA Res.">
        <title>Multiple hybrid de novo genome assembly of finger millet, an orphan allotetraploid crop.</title>
        <authorList>
            <person name="Hatakeyama M."/>
            <person name="Aluri S."/>
            <person name="Balachadran M.T."/>
            <person name="Sivarajan S.R."/>
            <person name="Patrignani A."/>
            <person name="Gruter S."/>
            <person name="Poveda L."/>
            <person name="Shimizu-Inatsugi R."/>
            <person name="Baeten J."/>
            <person name="Francoijs K.J."/>
            <person name="Nataraja K.N."/>
            <person name="Reddy Y.A.N."/>
            <person name="Phadnis S."/>
            <person name="Ravikumar R.L."/>
            <person name="Schlapbach R."/>
            <person name="Sreeman S.M."/>
            <person name="Shimizu K.K."/>
        </authorList>
    </citation>
    <scope>NUCLEOTIDE SEQUENCE</scope>
</reference>